<dbReference type="GO" id="GO:0005634">
    <property type="term" value="C:nucleus"/>
    <property type="evidence" value="ECO:0007669"/>
    <property type="project" value="TreeGrafter"/>
</dbReference>
<evidence type="ECO:0000313" key="6">
    <source>
        <dbReference type="EMBL" id="KAF3340458.1"/>
    </source>
</evidence>
<dbReference type="Proteomes" id="UP000623129">
    <property type="component" value="Unassembled WGS sequence"/>
</dbReference>
<evidence type="ECO:0000256" key="4">
    <source>
        <dbReference type="ARBA" id="ARBA00022807"/>
    </source>
</evidence>
<evidence type="ECO:0000313" key="7">
    <source>
        <dbReference type="Proteomes" id="UP000623129"/>
    </source>
</evidence>
<comment type="caution">
    <text evidence="6">The sequence shown here is derived from an EMBL/GenBank/DDBJ whole genome shotgun (WGS) entry which is preliminary data.</text>
</comment>
<organism evidence="6 7">
    <name type="scientific">Carex littledalei</name>
    <dbReference type="NCBI Taxonomy" id="544730"/>
    <lineage>
        <taxon>Eukaryota</taxon>
        <taxon>Viridiplantae</taxon>
        <taxon>Streptophyta</taxon>
        <taxon>Embryophyta</taxon>
        <taxon>Tracheophyta</taxon>
        <taxon>Spermatophyta</taxon>
        <taxon>Magnoliopsida</taxon>
        <taxon>Liliopsida</taxon>
        <taxon>Poales</taxon>
        <taxon>Cyperaceae</taxon>
        <taxon>Cyperoideae</taxon>
        <taxon>Cariceae</taxon>
        <taxon>Carex</taxon>
        <taxon>Carex subgen. Euthyceras</taxon>
    </lineage>
</organism>
<comment type="similarity">
    <text evidence="1">Belongs to the peptidase C48 family.</text>
</comment>
<evidence type="ECO:0000256" key="2">
    <source>
        <dbReference type="ARBA" id="ARBA00022670"/>
    </source>
</evidence>
<dbReference type="GO" id="GO:0006508">
    <property type="term" value="P:proteolysis"/>
    <property type="evidence" value="ECO:0007669"/>
    <property type="project" value="UniProtKB-KW"/>
</dbReference>
<evidence type="ECO:0000256" key="1">
    <source>
        <dbReference type="ARBA" id="ARBA00005234"/>
    </source>
</evidence>
<keyword evidence="7" id="KW-1185">Reference proteome</keyword>
<sequence>MPKRGVNEMKPGFVGEPFIHDITKVDALFSDWIPCVLAQYGEEYNEFDEVPFKLNYPDWDFFSDSIFVDPTFESCTRKVPLPNKDWCYDNRDLVSVEVSNVLDSLVKKYFQYEIGEEDYPLKNTQSRLCMHIDQFRDMLFCKNHVGSEEMSPFNPMDTVYRRQRELFSPQFEKSRWLFIPLVGRNHWILAAFDLKNQKIQMYNSLDPSYNQYYLEPHINYLHWVKYFLSWRLGKESWMDVQLSWMEIPRQSSQDCAIFVLRCIDCLTRKVLLDFTQEMISAERLLVACRILTDERNEFKFAI</sequence>
<dbReference type="SUPFAM" id="SSF54001">
    <property type="entry name" value="Cysteine proteinases"/>
    <property type="match status" value="1"/>
</dbReference>
<gene>
    <name evidence="6" type="ORF">FCM35_KLT16229</name>
</gene>
<dbReference type="Gene3D" id="3.40.395.10">
    <property type="entry name" value="Adenoviral Proteinase, Chain A"/>
    <property type="match status" value="1"/>
</dbReference>
<accession>A0A833RIE0</accession>
<reference evidence="6" key="1">
    <citation type="submission" date="2020-01" db="EMBL/GenBank/DDBJ databases">
        <title>Genome sequence of Kobresia littledalei, the first chromosome-level genome in the family Cyperaceae.</title>
        <authorList>
            <person name="Qu G."/>
        </authorList>
    </citation>
    <scope>NUCLEOTIDE SEQUENCE</scope>
    <source>
        <strain evidence="6">C.B.Clarke</strain>
        <tissue evidence="6">Leaf</tissue>
    </source>
</reference>
<keyword evidence="3" id="KW-0378">Hydrolase</keyword>
<evidence type="ECO:0000259" key="5">
    <source>
        <dbReference type="Pfam" id="PF02902"/>
    </source>
</evidence>
<proteinExistence type="inferred from homology"/>
<dbReference type="GO" id="GO:0016926">
    <property type="term" value="P:protein desumoylation"/>
    <property type="evidence" value="ECO:0007669"/>
    <property type="project" value="TreeGrafter"/>
</dbReference>
<dbReference type="GO" id="GO:0016929">
    <property type="term" value="F:deSUMOylase activity"/>
    <property type="evidence" value="ECO:0007669"/>
    <property type="project" value="TreeGrafter"/>
</dbReference>
<dbReference type="OrthoDB" id="76387at2759"/>
<dbReference type="PANTHER" id="PTHR12606">
    <property type="entry name" value="SENTRIN/SUMO-SPECIFIC PROTEASE"/>
    <property type="match status" value="1"/>
</dbReference>
<dbReference type="PANTHER" id="PTHR12606:SF136">
    <property type="entry name" value="ULP1 PROTEASE FAMILY PROTEIN"/>
    <property type="match status" value="1"/>
</dbReference>
<dbReference type="InterPro" id="IPR003653">
    <property type="entry name" value="Peptidase_C48_C"/>
</dbReference>
<name>A0A833RIE0_9POAL</name>
<dbReference type="EMBL" id="SWLB01000003">
    <property type="protein sequence ID" value="KAF3340458.1"/>
    <property type="molecule type" value="Genomic_DNA"/>
</dbReference>
<protein>
    <submittedName>
        <fullName evidence="6">Ulp1 protease family, C-terminal catalytic domain-containing protein</fullName>
    </submittedName>
</protein>
<dbReference type="AlphaFoldDB" id="A0A833RIE0"/>
<keyword evidence="2 6" id="KW-0645">Protease</keyword>
<feature type="domain" description="Ubiquitin-like protease family profile" evidence="5">
    <location>
        <begin position="129"/>
        <end position="279"/>
    </location>
</feature>
<keyword evidence="4" id="KW-0788">Thiol protease</keyword>
<dbReference type="InterPro" id="IPR038765">
    <property type="entry name" value="Papain-like_cys_pep_sf"/>
</dbReference>
<evidence type="ECO:0000256" key="3">
    <source>
        <dbReference type="ARBA" id="ARBA00022801"/>
    </source>
</evidence>
<dbReference type="Pfam" id="PF02902">
    <property type="entry name" value="Peptidase_C48"/>
    <property type="match status" value="1"/>
</dbReference>